<dbReference type="RefSeq" id="WP_166677697.1">
    <property type="nucleotide sequence ID" value="NZ_FOWW01000001.1"/>
</dbReference>
<proteinExistence type="predicted"/>
<evidence type="ECO:0000313" key="2">
    <source>
        <dbReference type="EMBL" id="SFO94514.1"/>
    </source>
</evidence>
<keyword evidence="1" id="KW-0472">Membrane</keyword>
<sequence length="57" mass="5628">MLPGPNAGTLAAAFGAPAGTPGVEVVAGTGHAVVVVSAYLVAFCVLGGWLLHRRDIV</sequence>
<evidence type="ECO:0008006" key="4">
    <source>
        <dbReference type="Google" id="ProtNLM"/>
    </source>
</evidence>
<feature type="transmembrane region" description="Helical" evidence="1">
    <location>
        <begin position="32"/>
        <end position="51"/>
    </location>
</feature>
<protein>
    <recommendedName>
        <fullName evidence="4">ABC-2 type transport system permease protein</fullName>
    </recommendedName>
</protein>
<evidence type="ECO:0000256" key="1">
    <source>
        <dbReference type="SAM" id="Phobius"/>
    </source>
</evidence>
<keyword evidence="3" id="KW-1185">Reference proteome</keyword>
<dbReference type="STRING" id="587909.SAMN05421810_101480"/>
<evidence type="ECO:0000313" key="3">
    <source>
        <dbReference type="Proteomes" id="UP000198727"/>
    </source>
</evidence>
<dbReference type="AlphaFoldDB" id="A0A1I5LAX1"/>
<reference evidence="3" key="1">
    <citation type="submission" date="2016-10" db="EMBL/GenBank/DDBJ databases">
        <authorList>
            <person name="Varghese N."/>
            <person name="Submissions S."/>
        </authorList>
    </citation>
    <scope>NUCLEOTIDE SEQUENCE [LARGE SCALE GENOMIC DNA]</scope>
    <source>
        <strain evidence="3">CGMCC 4.5579</strain>
    </source>
</reference>
<dbReference type="EMBL" id="FOWW01000001">
    <property type="protein sequence ID" value="SFO94514.1"/>
    <property type="molecule type" value="Genomic_DNA"/>
</dbReference>
<gene>
    <name evidence="2" type="ORF">SAMN05421810_101480</name>
</gene>
<keyword evidence="1" id="KW-1133">Transmembrane helix</keyword>
<organism evidence="2 3">
    <name type="scientific">Amycolatopsis arida</name>
    <dbReference type="NCBI Taxonomy" id="587909"/>
    <lineage>
        <taxon>Bacteria</taxon>
        <taxon>Bacillati</taxon>
        <taxon>Actinomycetota</taxon>
        <taxon>Actinomycetes</taxon>
        <taxon>Pseudonocardiales</taxon>
        <taxon>Pseudonocardiaceae</taxon>
        <taxon>Amycolatopsis</taxon>
    </lineage>
</organism>
<keyword evidence="1" id="KW-0812">Transmembrane</keyword>
<dbReference type="Proteomes" id="UP000198727">
    <property type="component" value="Unassembled WGS sequence"/>
</dbReference>
<name>A0A1I5LAX1_9PSEU</name>
<accession>A0A1I5LAX1</accession>